<comment type="caution">
    <text evidence="3">The sequence shown here is derived from an EMBL/GenBank/DDBJ whole genome shotgun (WGS) entry which is preliminary data.</text>
</comment>
<keyword evidence="2" id="KW-1133">Transmembrane helix</keyword>
<evidence type="ECO:0000256" key="1">
    <source>
        <dbReference type="SAM" id="MobiDB-lite"/>
    </source>
</evidence>
<organism evidence="3 4">
    <name type="scientific">Ancylostoma caninum</name>
    <name type="common">Dog hookworm</name>
    <dbReference type="NCBI Taxonomy" id="29170"/>
    <lineage>
        <taxon>Eukaryota</taxon>
        <taxon>Metazoa</taxon>
        <taxon>Ecdysozoa</taxon>
        <taxon>Nematoda</taxon>
        <taxon>Chromadorea</taxon>
        <taxon>Rhabditida</taxon>
        <taxon>Rhabditina</taxon>
        <taxon>Rhabditomorpha</taxon>
        <taxon>Strongyloidea</taxon>
        <taxon>Ancylostomatidae</taxon>
        <taxon>Ancylostomatinae</taxon>
        <taxon>Ancylostoma</taxon>
    </lineage>
</organism>
<feature type="transmembrane region" description="Helical" evidence="2">
    <location>
        <begin position="100"/>
        <end position="125"/>
    </location>
</feature>
<proteinExistence type="predicted"/>
<evidence type="ECO:0000256" key="2">
    <source>
        <dbReference type="SAM" id="Phobius"/>
    </source>
</evidence>
<protein>
    <submittedName>
        <fullName evidence="3">Uncharacterized protein</fullName>
    </submittedName>
</protein>
<name>A0A368FPL4_ANCCA</name>
<keyword evidence="4" id="KW-1185">Reference proteome</keyword>
<evidence type="ECO:0000313" key="4">
    <source>
        <dbReference type="Proteomes" id="UP000252519"/>
    </source>
</evidence>
<keyword evidence="2" id="KW-0472">Membrane</keyword>
<sequence length="165" mass="18780">MISLEKVISKTRPTTTAAVITDEEDDKIETEDDIFIAIESTTLEPMTNNFQTRTRKPQKKQNASVVMKKKVAQVLLRSISEALDEKQKRNRIAKAKDAKIIWLVAIIMSLFVLAAIIGIISSIWYKKRTQRMRGGLDGRLEDYASEEESEATTDTPHMDDLDKYC</sequence>
<keyword evidence="2" id="KW-0812">Transmembrane</keyword>
<evidence type="ECO:0000313" key="3">
    <source>
        <dbReference type="EMBL" id="RCN32745.1"/>
    </source>
</evidence>
<accession>A0A368FPL4</accession>
<reference evidence="3 4" key="1">
    <citation type="submission" date="2014-10" db="EMBL/GenBank/DDBJ databases">
        <title>Draft genome of the hookworm Ancylostoma caninum.</title>
        <authorList>
            <person name="Mitreva M."/>
        </authorList>
    </citation>
    <scope>NUCLEOTIDE SEQUENCE [LARGE SCALE GENOMIC DNA]</scope>
    <source>
        <strain evidence="3 4">Baltimore</strain>
    </source>
</reference>
<feature type="region of interest" description="Disordered" evidence="1">
    <location>
        <begin position="143"/>
        <end position="165"/>
    </location>
</feature>
<dbReference type="AlphaFoldDB" id="A0A368FPL4"/>
<feature type="compositionally biased region" description="Basic and acidic residues" evidence="1">
    <location>
        <begin position="156"/>
        <end position="165"/>
    </location>
</feature>
<dbReference type="EMBL" id="JOJR01001035">
    <property type="protein sequence ID" value="RCN32745.1"/>
    <property type="molecule type" value="Genomic_DNA"/>
</dbReference>
<dbReference type="Proteomes" id="UP000252519">
    <property type="component" value="Unassembled WGS sequence"/>
</dbReference>
<gene>
    <name evidence="3" type="ORF">ANCCAN_21440</name>
</gene>